<comment type="function">
    <text evidence="17">In epithelial cells, the heterodimer gE/gI is required for the cell-to-cell spread of the virus, by sorting nascent virions to cell junctions. Once the virus reaches the cell junctions, virus particles can spread to adjacent cells extremely rapidly through interactions with cellular receptors that accumulate at these junctions. Implicated in basolateral spread in polarized cells. In neuronal cells, gE/gI is essential for the anterograde spread of the infection throughout the host nervous system. Together with US9, the heterodimer gE/gI is involved in the sorting and transport of viral structural components toward axon tips.</text>
</comment>
<keyword evidence="15 19" id="KW-0472">Membrane</keyword>
<evidence type="ECO:0000256" key="19">
    <source>
        <dbReference type="SAM" id="Phobius"/>
    </source>
</evidence>
<evidence type="ECO:0000256" key="14">
    <source>
        <dbReference type="ARBA" id="ARBA00023081"/>
    </source>
</evidence>
<evidence type="ECO:0000256" key="1">
    <source>
        <dbReference type="ARBA" id="ARBA00004136"/>
    </source>
</evidence>
<keyword evidence="9" id="KW-1040">Host Golgi apparatus</keyword>
<dbReference type="Pfam" id="PF20418">
    <property type="entry name" value="Herpes_gE_N"/>
    <property type="match status" value="1"/>
</dbReference>
<dbReference type="GO" id="GO:0044177">
    <property type="term" value="C:host cell Golgi apparatus"/>
    <property type="evidence" value="ECO:0007669"/>
    <property type="project" value="UniProtKB-SubCell"/>
</dbReference>
<protein>
    <recommendedName>
        <fullName evidence="6">Envelope glycoprotein E</fullName>
    </recommendedName>
</protein>
<evidence type="ECO:0000256" key="10">
    <source>
        <dbReference type="ARBA" id="ARBA00022844"/>
    </source>
</evidence>
<evidence type="ECO:0000256" key="3">
    <source>
        <dbReference type="ARBA" id="ARBA00004402"/>
    </source>
</evidence>
<keyword evidence="8 19" id="KW-0812">Transmembrane</keyword>
<dbReference type="GO" id="GO:0055036">
    <property type="term" value="C:virion membrane"/>
    <property type="evidence" value="ECO:0007669"/>
    <property type="project" value="UniProtKB-SubCell"/>
</dbReference>
<dbReference type="InterPro" id="IPR036179">
    <property type="entry name" value="Ig-like_dom_sf"/>
</dbReference>
<feature type="compositionally biased region" description="Acidic residues" evidence="18">
    <location>
        <begin position="469"/>
        <end position="480"/>
    </location>
</feature>
<evidence type="ECO:0000256" key="7">
    <source>
        <dbReference type="ARBA" id="ARBA00022511"/>
    </source>
</evidence>
<evidence type="ECO:0000259" key="21">
    <source>
        <dbReference type="Pfam" id="PF20418"/>
    </source>
</evidence>
<comment type="similarity">
    <text evidence="5">Belongs to the alphaherpesvirinae glycoprotein E family.</text>
</comment>
<evidence type="ECO:0000256" key="2">
    <source>
        <dbReference type="ARBA" id="ARBA00004315"/>
    </source>
</evidence>
<reference evidence="22" key="1">
    <citation type="journal article" date="1993" name="Arch. Virol.">
        <title>Gene mapping and sequence analysis of the unique short region of the simian herpesvirus SA 8 genome.</title>
        <authorList>
            <person name="Eberle R."/>
            <person name="Zhang M."/>
            <person name="Black D.H."/>
        </authorList>
    </citation>
    <scope>NUCLEOTIDE SEQUENCE</scope>
</reference>
<evidence type="ECO:0000256" key="12">
    <source>
        <dbReference type="ARBA" id="ARBA00022879"/>
    </source>
</evidence>
<reference evidence="22" key="2">
    <citation type="submission" date="2001-11" db="EMBL/GenBank/DDBJ databases">
        <authorList>
            <person name="Eberle R."/>
            <person name="Black D.H."/>
        </authorList>
    </citation>
    <scope>NUCLEOTIDE SEQUENCE</scope>
</reference>
<keyword evidence="16" id="KW-0325">Glycoprotein</keyword>
<feature type="region of interest" description="Disordered" evidence="18">
    <location>
        <begin position="465"/>
        <end position="516"/>
    </location>
</feature>
<dbReference type="GO" id="GO:0044156">
    <property type="term" value="C:host cell junction"/>
    <property type="evidence" value="ECO:0007669"/>
    <property type="project" value="UniProtKB-SubCell"/>
</dbReference>
<evidence type="ECO:0000256" key="18">
    <source>
        <dbReference type="SAM" id="MobiDB-lite"/>
    </source>
</evidence>
<sequence>MALARAPRGLLAAWILAAWVGVAAVETTWKHASAGDDVVFFDLPAGRPGGPPRELAWEFASMRNCGPLRPSWVSLHPPGQVLETVVDAQCVGAPRLMAAWYGRPDGAPAPAPEAAWPPRVSVSNGTLTLGGPTERQSAMYVLTVSRAPNSTAARRVVFLTVGPRVAAAVPGGPPPLAEGAGAEAGAAATRAPAAHPYPYPHPHPIAEVAHVHGVTVSLRTQTAILFSPGDTVHTAVSIVPLAHDDDPYVMEVVWVRFDVPEECGEMRIYEPCLYHPRLPECRSPADAPCAASVWTERLAVRRYGPCSRHVPPPRCPTDAAMEARPGLGWYGPTVNLQLRERSEASGGLYVCVVYVNGHVHAWGHVVVSTAARYRNAVVERSLPRYRPPPAAPTPSARPQGPRPALRSPRLVGVFGAALGLAAAGLSVWACVTCRRARAWRAVKKRDPGTQTYIRLADDELYADLSSDGGWEDSEDDDSDDDRLPGTDRPPKRGSGFQILSGTKADPWSPEARRGRDLVTFRVDDAARYRDASPPDPPHRR</sequence>
<feature type="transmembrane region" description="Helical" evidence="19">
    <location>
        <begin position="410"/>
        <end position="431"/>
    </location>
</feature>
<organism evidence="22">
    <name type="scientific">Cercopithecine alphaherpesvirus 2</name>
    <dbReference type="NCBI Taxonomy" id="10317"/>
    <lineage>
        <taxon>Viruses</taxon>
        <taxon>Duplodnaviria</taxon>
        <taxon>Heunggongvirae</taxon>
        <taxon>Peploviricota</taxon>
        <taxon>Herviviricetes</taxon>
        <taxon>Herpesvirales</taxon>
        <taxon>Orthoherpesviridae</taxon>
        <taxon>Alphaherpesvirinae</taxon>
        <taxon>Simplexvirus</taxon>
        <taxon>Simplexvirus cercopithecinealpha2</taxon>
    </lineage>
</organism>
<evidence type="ECO:0000256" key="4">
    <source>
        <dbReference type="ARBA" id="ARBA00004563"/>
    </source>
</evidence>
<evidence type="ECO:0000256" key="11">
    <source>
        <dbReference type="ARBA" id="ARBA00022870"/>
    </source>
</evidence>
<keyword evidence="10" id="KW-0946">Virion</keyword>
<feature type="region of interest" description="Disordered" evidence="18">
    <location>
        <begin position="383"/>
        <end position="404"/>
    </location>
</feature>
<evidence type="ECO:0000256" key="13">
    <source>
        <dbReference type="ARBA" id="ARBA00022989"/>
    </source>
</evidence>
<keyword evidence="12" id="KW-0261">Viral envelope protein</keyword>
<proteinExistence type="inferred from homology"/>
<evidence type="ECO:0000256" key="17">
    <source>
        <dbReference type="ARBA" id="ARBA00025134"/>
    </source>
</evidence>
<keyword evidence="11" id="KW-1043">Host membrane</keyword>
<dbReference type="Pfam" id="PF02480">
    <property type="entry name" value="Herpes_gE"/>
    <property type="match status" value="1"/>
</dbReference>
<dbReference type="SUPFAM" id="SSF48726">
    <property type="entry name" value="Immunoglobulin"/>
    <property type="match status" value="1"/>
</dbReference>
<evidence type="ECO:0000256" key="16">
    <source>
        <dbReference type="ARBA" id="ARBA00023180"/>
    </source>
</evidence>
<evidence type="ECO:0000259" key="20">
    <source>
        <dbReference type="Pfam" id="PF02480"/>
    </source>
</evidence>
<keyword evidence="14" id="KW-1031">Host cell junction</keyword>
<evidence type="ECO:0000256" key="6">
    <source>
        <dbReference type="ARBA" id="ARBA00013988"/>
    </source>
</evidence>
<accession>Q69371</accession>
<evidence type="ECO:0000256" key="5">
    <source>
        <dbReference type="ARBA" id="ARBA00008101"/>
    </source>
</evidence>
<dbReference type="GO" id="GO:0019031">
    <property type="term" value="C:viral envelope"/>
    <property type="evidence" value="ECO:0007669"/>
    <property type="project" value="UniProtKB-KW"/>
</dbReference>
<keyword evidence="13 19" id="KW-1133">Transmembrane helix</keyword>
<keyword evidence="7" id="KW-1032">Host cell membrane</keyword>
<dbReference type="InterPro" id="IPR003404">
    <property type="entry name" value="Herpes_glycopE_Fc"/>
</dbReference>
<dbReference type="EMBL" id="AF449714">
    <property type="protein sequence ID" value="AAA46180.1"/>
    <property type="molecule type" value="Genomic_DNA"/>
</dbReference>
<evidence type="ECO:0000313" key="22">
    <source>
        <dbReference type="EMBL" id="AAA46180.1"/>
    </source>
</evidence>
<dbReference type="InterPro" id="IPR013783">
    <property type="entry name" value="Ig-like_fold"/>
</dbReference>
<feature type="domain" description="Envelope glycoprotein E N-terminal" evidence="21">
    <location>
        <begin position="44"/>
        <end position="162"/>
    </location>
</feature>
<comment type="subcellular location">
    <subcellularLocation>
        <location evidence="1">Host Golgi apparatus</location>
    </subcellularLocation>
    <subcellularLocation>
        <location evidence="2">Host cell junction</location>
    </subcellularLocation>
    <subcellularLocation>
        <location evidence="3">Host cell membrane</location>
        <topology evidence="3">Single-pass type I membrane protein</topology>
    </subcellularLocation>
    <subcellularLocation>
        <location evidence="4">Virion membrane</location>
        <topology evidence="4">Single-pass type I membrane protein</topology>
    </subcellularLocation>
</comment>
<dbReference type="Gene3D" id="2.60.40.10">
    <property type="entry name" value="Immunoglobulins"/>
    <property type="match status" value="1"/>
</dbReference>
<evidence type="ECO:0000256" key="15">
    <source>
        <dbReference type="ARBA" id="ARBA00023136"/>
    </source>
</evidence>
<dbReference type="InterPro" id="IPR046463">
    <property type="entry name" value="Herpes_gE_N"/>
</dbReference>
<name>Q69371_9ALPH</name>
<feature type="compositionally biased region" description="Basic and acidic residues" evidence="18">
    <location>
        <begin position="481"/>
        <end position="490"/>
    </location>
</feature>
<evidence type="ECO:0000256" key="9">
    <source>
        <dbReference type="ARBA" id="ARBA00022812"/>
    </source>
</evidence>
<feature type="domain" description="Envelope glycoprotein E Fc-binding" evidence="20">
    <location>
        <begin position="213"/>
        <end position="384"/>
    </location>
</feature>
<evidence type="ECO:0000256" key="8">
    <source>
        <dbReference type="ARBA" id="ARBA00022692"/>
    </source>
</evidence>